<dbReference type="InterPro" id="IPR027417">
    <property type="entry name" value="P-loop_NTPase"/>
</dbReference>
<dbReference type="RefSeq" id="WP_341985163.1">
    <property type="nucleotide sequence ID" value="NZ_JBBYAF010000032.1"/>
</dbReference>
<evidence type="ECO:0000313" key="3">
    <source>
        <dbReference type="Proteomes" id="UP001389717"/>
    </source>
</evidence>
<dbReference type="Gene3D" id="3.40.50.2300">
    <property type="match status" value="1"/>
</dbReference>
<keyword evidence="3" id="KW-1185">Reference proteome</keyword>
<accession>A0ABU9KCA3</accession>
<dbReference type="PANTHER" id="PTHR43384:SF13">
    <property type="entry name" value="SLR0110 PROTEIN"/>
    <property type="match status" value="1"/>
</dbReference>
<evidence type="ECO:0000259" key="1">
    <source>
        <dbReference type="Pfam" id="PF13614"/>
    </source>
</evidence>
<feature type="domain" description="AAA" evidence="1">
    <location>
        <begin position="145"/>
        <end position="299"/>
    </location>
</feature>
<sequence>MNENKYLIISNNESVTKQFISLLAGFTSVEAIKYDDVKSDFDRLAPDVVFLIQSEEDSGIDLIQYMQSINSDHLLIYIAINTEFETLRAATRAGVADFFVIPDELNSLASKLDKIDHLAKEKRASTDEAAATNTKSFKKGRGMIYSFYSGKGGSGRTLVSSTFAQTLKLESTAQVIFIDLNLQFGGSETFLSIESNRSLADLSPVIDELNENHIRNVSEKEKHSKLEVLLSPRDAEVGESVTEDFISTLLRTCRRNYDFVVVDLPVQINEQTYRALEESDRICYVLNLDTPSLQVLRQVELLFNRLGIDAKERMGLVINKVSKDNEIQPGDVKNLTSYPIEVKIKNDSRALQSYVNKGEIVRKEANEKKLPPFAKDIHKWVISKLG</sequence>
<dbReference type="SUPFAM" id="SSF52540">
    <property type="entry name" value="P-loop containing nucleoside triphosphate hydrolases"/>
    <property type="match status" value="1"/>
</dbReference>
<dbReference type="Pfam" id="PF13614">
    <property type="entry name" value="AAA_31"/>
    <property type="match status" value="1"/>
</dbReference>
<protein>
    <submittedName>
        <fullName evidence="2">AAA family ATPase</fullName>
    </submittedName>
</protein>
<dbReference type="InterPro" id="IPR025669">
    <property type="entry name" value="AAA_dom"/>
</dbReference>
<dbReference type="PANTHER" id="PTHR43384">
    <property type="entry name" value="SEPTUM SITE-DETERMINING PROTEIN MIND HOMOLOG, CHLOROPLASTIC-RELATED"/>
    <property type="match status" value="1"/>
</dbReference>
<dbReference type="SUPFAM" id="SSF52172">
    <property type="entry name" value="CheY-like"/>
    <property type="match status" value="1"/>
</dbReference>
<dbReference type="InterPro" id="IPR050625">
    <property type="entry name" value="ParA/MinD_ATPase"/>
</dbReference>
<dbReference type="EMBL" id="JBBYAF010000032">
    <property type="protein sequence ID" value="MEL3973663.1"/>
    <property type="molecule type" value="Genomic_DNA"/>
</dbReference>
<reference evidence="2 3" key="1">
    <citation type="submission" date="2024-04" db="EMBL/GenBank/DDBJ databases">
        <title>Bacillus oryzaecorticis sp. nov., a moderately halophilic bacterium isolated from rice husks.</title>
        <authorList>
            <person name="Zhu H.-S."/>
        </authorList>
    </citation>
    <scope>NUCLEOTIDE SEQUENCE [LARGE SCALE GENOMIC DNA]</scope>
    <source>
        <strain evidence="2 3">ZC255</strain>
    </source>
</reference>
<organism evidence="2 3">
    <name type="scientific">Rossellomorea oryzaecorticis</name>
    <dbReference type="NCBI Taxonomy" id="1396505"/>
    <lineage>
        <taxon>Bacteria</taxon>
        <taxon>Bacillati</taxon>
        <taxon>Bacillota</taxon>
        <taxon>Bacilli</taxon>
        <taxon>Bacillales</taxon>
        <taxon>Bacillaceae</taxon>
        <taxon>Rossellomorea</taxon>
    </lineage>
</organism>
<proteinExistence type="predicted"/>
<comment type="caution">
    <text evidence="2">The sequence shown here is derived from an EMBL/GenBank/DDBJ whole genome shotgun (WGS) entry which is preliminary data.</text>
</comment>
<evidence type="ECO:0000313" key="2">
    <source>
        <dbReference type="EMBL" id="MEL3973663.1"/>
    </source>
</evidence>
<gene>
    <name evidence="2" type="ORF">AAEO50_15340</name>
</gene>
<dbReference type="Proteomes" id="UP001389717">
    <property type="component" value="Unassembled WGS sequence"/>
</dbReference>
<dbReference type="InterPro" id="IPR011006">
    <property type="entry name" value="CheY-like_superfamily"/>
</dbReference>
<dbReference type="Gene3D" id="3.40.50.300">
    <property type="entry name" value="P-loop containing nucleotide triphosphate hydrolases"/>
    <property type="match status" value="1"/>
</dbReference>
<name>A0ABU9KCA3_9BACI</name>